<dbReference type="InterPro" id="IPR013685">
    <property type="entry name" value="POTRA_FtsQ_type"/>
</dbReference>
<dbReference type="PANTHER" id="PTHR37820">
    <property type="entry name" value="CELL DIVISION PROTEIN DIVIB"/>
    <property type="match status" value="1"/>
</dbReference>
<keyword evidence="5" id="KW-0131">Cell cycle</keyword>
<gene>
    <name evidence="10" type="ORF">AXF14_09050</name>
</gene>
<dbReference type="AlphaFoldDB" id="A0A109W3C7"/>
<keyword evidence="2" id="KW-0132">Cell division</keyword>
<organism evidence="10 11">
    <name type="scientific">Actinomyces radicidentis</name>
    <dbReference type="NCBI Taxonomy" id="111015"/>
    <lineage>
        <taxon>Bacteria</taxon>
        <taxon>Bacillati</taxon>
        <taxon>Actinomycetota</taxon>
        <taxon>Actinomycetes</taxon>
        <taxon>Actinomycetales</taxon>
        <taxon>Actinomycetaceae</taxon>
        <taxon>Actinomyces</taxon>
    </lineage>
</organism>
<keyword evidence="11" id="KW-1185">Reference proteome</keyword>
<evidence type="ECO:0000259" key="8">
    <source>
        <dbReference type="Pfam" id="PF03799"/>
    </source>
</evidence>
<evidence type="ECO:0000256" key="4">
    <source>
        <dbReference type="ARBA" id="ARBA00022989"/>
    </source>
</evidence>
<keyword evidence="3 7" id="KW-0812">Transmembrane</keyword>
<dbReference type="STRING" id="111015.AXF14_09050"/>
<dbReference type="EMBL" id="CP014228">
    <property type="protein sequence ID" value="AMD88533.1"/>
    <property type="molecule type" value="Genomic_DNA"/>
</dbReference>
<feature type="domain" description="Cell division protein FtsQ/DivIB C-terminal" evidence="8">
    <location>
        <begin position="157"/>
        <end position="260"/>
    </location>
</feature>
<keyword evidence="7" id="KW-0472">Membrane</keyword>
<evidence type="ECO:0000256" key="2">
    <source>
        <dbReference type="ARBA" id="ARBA00022618"/>
    </source>
</evidence>
<dbReference type="KEGG" id="ard:AXF14_09050"/>
<dbReference type="Proteomes" id="UP000065220">
    <property type="component" value="Chromosome"/>
</dbReference>
<accession>A0A109W3C7</accession>
<evidence type="ECO:0000256" key="3">
    <source>
        <dbReference type="ARBA" id="ARBA00022692"/>
    </source>
</evidence>
<reference evidence="11" key="1">
    <citation type="submission" date="2016-02" db="EMBL/GenBank/DDBJ databases">
        <authorList>
            <person name="Holder M.E."/>
            <person name="Ajami N.J."/>
            <person name="Petrosino J.F."/>
        </authorList>
    </citation>
    <scope>NUCLEOTIDE SEQUENCE [LARGE SCALE GENOMIC DNA]</scope>
    <source>
        <strain evidence="11">CCUG 36733</strain>
    </source>
</reference>
<dbReference type="GO" id="GO:0051301">
    <property type="term" value="P:cell division"/>
    <property type="evidence" value="ECO:0007669"/>
    <property type="project" value="UniProtKB-KW"/>
</dbReference>
<feature type="transmembrane region" description="Helical" evidence="7">
    <location>
        <begin position="55"/>
        <end position="78"/>
    </location>
</feature>
<sequence length="275" mass="28463">MSLFGRRAGRGAVATGEERGSGTVAPPADRVVSTGLTDRLEERRRALRSLRLRRLGAGAGAVVLVAVLVWALLFSPLLALRTSAVSVKGSDGTVTPAQVRKVLEADEGTSILRLSTGRVEEEVTDALVRVRSAQVSRDPLHGLTVTLTMRVPVAAQQTDAGWKVMDGDGVVLETAEEQPSGVVIVAAADGQDALTGTQVKAVAKAVGSLDKTTRGQVAQGTASSTGQVTLTLTSGATVVWGDTSESALKARVLAVLLEQGAQTYDVSSPRTPTTS</sequence>
<keyword evidence="4 7" id="KW-1133">Transmembrane helix</keyword>
<dbReference type="GO" id="GO:0005886">
    <property type="term" value="C:plasma membrane"/>
    <property type="evidence" value="ECO:0007669"/>
    <property type="project" value="TreeGrafter"/>
</dbReference>
<evidence type="ECO:0000313" key="10">
    <source>
        <dbReference type="EMBL" id="AMD88533.1"/>
    </source>
</evidence>
<protein>
    <submittedName>
        <fullName evidence="10">Uncharacterized protein</fullName>
    </submittedName>
</protein>
<dbReference type="Pfam" id="PF03799">
    <property type="entry name" value="FtsQ_DivIB_C"/>
    <property type="match status" value="1"/>
</dbReference>
<evidence type="ECO:0000313" key="11">
    <source>
        <dbReference type="Proteomes" id="UP000065220"/>
    </source>
</evidence>
<evidence type="ECO:0000256" key="6">
    <source>
        <dbReference type="SAM" id="MobiDB-lite"/>
    </source>
</evidence>
<feature type="region of interest" description="Disordered" evidence="6">
    <location>
        <begin position="1"/>
        <end position="35"/>
    </location>
</feature>
<evidence type="ECO:0000259" key="9">
    <source>
        <dbReference type="Pfam" id="PF08478"/>
    </source>
</evidence>
<keyword evidence="1" id="KW-1003">Cell membrane</keyword>
<evidence type="ECO:0000256" key="1">
    <source>
        <dbReference type="ARBA" id="ARBA00022475"/>
    </source>
</evidence>
<dbReference type="PANTHER" id="PTHR37820:SF1">
    <property type="entry name" value="CELL DIVISION PROTEIN FTSQ"/>
    <property type="match status" value="1"/>
</dbReference>
<evidence type="ECO:0000256" key="7">
    <source>
        <dbReference type="SAM" id="Phobius"/>
    </source>
</evidence>
<dbReference type="Pfam" id="PF08478">
    <property type="entry name" value="POTRA_1"/>
    <property type="match status" value="1"/>
</dbReference>
<dbReference type="InterPro" id="IPR005548">
    <property type="entry name" value="Cell_div_FtsQ/DivIB_C"/>
</dbReference>
<proteinExistence type="predicted"/>
<evidence type="ECO:0000256" key="5">
    <source>
        <dbReference type="ARBA" id="ARBA00023306"/>
    </source>
</evidence>
<feature type="domain" description="POTRA" evidence="9">
    <location>
        <begin position="81"/>
        <end position="148"/>
    </location>
</feature>
<name>A0A109W3C7_ACTRD</name>
<dbReference type="InterPro" id="IPR050487">
    <property type="entry name" value="FtsQ_DivIB"/>
</dbReference>